<evidence type="ECO:0000313" key="3">
    <source>
        <dbReference type="Proteomes" id="UP001597061"/>
    </source>
</evidence>
<keyword evidence="1" id="KW-0732">Signal</keyword>
<accession>A0ABW3JIF5</accession>
<dbReference type="EMBL" id="JBHTJI010000001">
    <property type="protein sequence ID" value="MFD0990208.1"/>
    <property type="molecule type" value="Genomic_DNA"/>
</dbReference>
<feature type="chain" id="PRO_5047108464" description="Lipoprotein" evidence="1">
    <location>
        <begin position="22"/>
        <end position="154"/>
    </location>
</feature>
<dbReference type="Proteomes" id="UP001597061">
    <property type="component" value="Unassembled WGS sequence"/>
</dbReference>
<evidence type="ECO:0008006" key="4">
    <source>
        <dbReference type="Google" id="ProtNLM"/>
    </source>
</evidence>
<protein>
    <recommendedName>
        <fullName evidence="4">Lipoprotein</fullName>
    </recommendedName>
</protein>
<dbReference type="RefSeq" id="WP_379925801.1">
    <property type="nucleotide sequence ID" value="NZ_JBHTJI010000001.1"/>
</dbReference>
<gene>
    <name evidence="2" type="ORF">ACFQ1R_08880</name>
</gene>
<dbReference type="PROSITE" id="PS51257">
    <property type="entry name" value="PROKAR_LIPOPROTEIN"/>
    <property type="match status" value="1"/>
</dbReference>
<evidence type="ECO:0000313" key="2">
    <source>
        <dbReference type="EMBL" id="MFD0990208.1"/>
    </source>
</evidence>
<name>A0ABW3JIF5_9FLAO</name>
<organism evidence="2 3">
    <name type="scientific">Mariniflexile jejuense</name>
    <dbReference type="NCBI Taxonomy" id="1173582"/>
    <lineage>
        <taxon>Bacteria</taxon>
        <taxon>Pseudomonadati</taxon>
        <taxon>Bacteroidota</taxon>
        <taxon>Flavobacteriia</taxon>
        <taxon>Flavobacteriales</taxon>
        <taxon>Flavobacteriaceae</taxon>
        <taxon>Mariniflexile</taxon>
    </lineage>
</organism>
<reference evidence="3" key="1">
    <citation type="journal article" date="2019" name="Int. J. Syst. Evol. Microbiol.">
        <title>The Global Catalogue of Microorganisms (GCM) 10K type strain sequencing project: providing services to taxonomists for standard genome sequencing and annotation.</title>
        <authorList>
            <consortium name="The Broad Institute Genomics Platform"/>
            <consortium name="The Broad Institute Genome Sequencing Center for Infectious Disease"/>
            <person name="Wu L."/>
            <person name="Ma J."/>
        </authorList>
    </citation>
    <scope>NUCLEOTIDE SEQUENCE [LARGE SCALE GENOMIC DNA]</scope>
    <source>
        <strain evidence="3">CCUG 62414</strain>
    </source>
</reference>
<proteinExistence type="predicted"/>
<comment type="caution">
    <text evidence="2">The sequence shown here is derived from an EMBL/GenBank/DDBJ whole genome shotgun (WGS) entry which is preliminary data.</text>
</comment>
<feature type="signal peptide" evidence="1">
    <location>
        <begin position="1"/>
        <end position="21"/>
    </location>
</feature>
<keyword evidence="3" id="KW-1185">Reference proteome</keyword>
<evidence type="ECO:0000256" key="1">
    <source>
        <dbReference type="SAM" id="SignalP"/>
    </source>
</evidence>
<sequence>MKKFIAMVLVSVFLVACSSNDSINLDNDDYLIFGHFYGFCIGESCIETFKLTNNKLYEDSIDNYASEPFDFEVLNNEKFEQVKDLIDAFPTKLLKEKEAILGCPDCADGGGIFIEYSKNGVVKRWKIDQMKYNVPEYLHAFMDAVNGKIALINK</sequence>